<comment type="caution">
    <text evidence="1">The sequence shown here is derived from an EMBL/GenBank/DDBJ whole genome shotgun (WGS) entry which is preliminary data.</text>
</comment>
<reference evidence="1 2" key="1">
    <citation type="submission" date="2020-12" db="EMBL/GenBank/DDBJ databases">
        <title>Vagococcus allomyrinae sp. nov. and Enterococcus lavae sp. nov., isolated from the larvae of Allomyrina dichotoma.</title>
        <authorList>
            <person name="Lee S.D."/>
        </authorList>
    </citation>
    <scope>NUCLEOTIDE SEQUENCE [LARGE SCALE GENOMIC DNA]</scope>
    <source>
        <strain evidence="1 2">BWM-S5</strain>
    </source>
</reference>
<dbReference type="Proteomes" id="UP000673375">
    <property type="component" value="Unassembled WGS sequence"/>
</dbReference>
<dbReference type="RefSeq" id="WP_209556861.1">
    <property type="nucleotide sequence ID" value="NZ_JAEDXU010000003.1"/>
</dbReference>
<keyword evidence="2" id="KW-1185">Reference proteome</keyword>
<evidence type="ECO:0000313" key="2">
    <source>
        <dbReference type="Proteomes" id="UP000673375"/>
    </source>
</evidence>
<gene>
    <name evidence="1" type="ORF">I6N96_07050</name>
</gene>
<sequence>MLKWFKKRNEQTIISKNSRFSVRLDRDSVCMGDDATDHRVTREFPQDMTVSQLLKQLVEYIPRMNNTVWLILGEGETLGYITFDAKGNAELEVEGADGPLIKRFFSVDLPLVTCLYYYRSKFSWIDEAPGDSLLEKVKAAQKERSRNRTSRPL</sequence>
<accession>A0ABS4CHD8</accession>
<name>A0ABS4CHD8_9ENTE</name>
<evidence type="ECO:0008006" key="3">
    <source>
        <dbReference type="Google" id="ProtNLM"/>
    </source>
</evidence>
<protein>
    <recommendedName>
        <fullName evidence="3">DUF3846 domain-containing protein</fullName>
    </recommendedName>
</protein>
<evidence type="ECO:0000313" key="1">
    <source>
        <dbReference type="EMBL" id="MBP1046035.1"/>
    </source>
</evidence>
<proteinExistence type="predicted"/>
<dbReference type="EMBL" id="JAEDXU010000003">
    <property type="protein sequence ID" value="MBP1046035.1"/>
    <property type="molecule type" value="Genomic_DNA"/>
</dbReference>
<organism evidence="1 2">
    <name type="scientific">Enterococcus larvae</name>
    <dbReference type="NCBI Taxonomy" id="2794352"/>
    <lineage>
        <taxon>Bacteria</taxon>
        <taxon>Bacillati</taxon>
        <taxon>Bacillota</taxon>
        <taxon>Bacilli</taxon>
        <taxon>Lactobacillales</taxon>
        <taxon>Enterococcaceae</taxon>
        <taxon>Enterococcus</taxon>
    </lineage>
</organism>